<comment type="caution">
    <text evidence="3">The sequence shown here is derived from an EMBL/GenBank/DDBJ whole genome shotgun (WGS) entry which is preliminary data.</text>
</comment>
<dbReference type="Proteomes" id="UP000724874">
    <property type="component" value="Unassembled WGS sequence"/>
</dbReference>
<dbReference type="OrthoDB" id="3181259at2759"/>
<dbReference type="AlphaFoldDB" id="A0A9P5NYN3"/>
<dbReference type="SUPFAM" id="SSF52047">
    <property type="entry name" value="RNI-like"/>
    <property type="match status" value="1"/>
</dbReference>
<keyword evidence="4" id="KW-1185">Reference proteome</keyword>
<dbReference type="EMBL" id="JADNYJ010000010">
    <property type="protein sequence ID" value="KAF8908959.1"/>
    <property type="molecule type" value="Genomic_DNA"/>
</dbReference>
<gene>
    <name evidence="3" type="ORF">CPB84DRAFT_1813212</name>
</gene>
<proteinExistence type="predicted"/>
<keyword evidence="2" id="KW-1133">Transmembrane helix</keyword>
<dbReference type="Gene3D" id="3.80.10.10">
    <property type="entry name" value="Ribonuclease Inhibitor"/>
    <property type="match status" value="1"/>
</dbReference>
<feature type="transmembrane region" description="Helical" evidence="2">
    <location>
        <begin position="69"/>
        <end position="90"/>
    </location>
</feature>
<evidence type="ECO:0000256" key="2">
    <source>
        <dbReference type="SAM" id="Phobius"/>
    </source>
</evidence>
<evidence type="ECO:0000313" key="3">
    <source>
        <dbReference type="EMBL" id="KAF8908959.1"/>
    </source>
</evidence>
<reference evidence="3" key="1">
    <citation type="submission" date="2020-11" db="EMBL/GenBank/DDBJ databases">
        <authorList>
            <consortium name="DOE Joint Genome Institute"/>
            <person name="Ahrendt S."/>
            <person name="Riley R."/>
            <person name="Andreopoulos W."/>
            <person name="LaButti K."/>
            <person name="Pangilinan J."/>
            <person name="Ruiz-duenas F.J."/>
            <person name="Barrasa J.M."/>
            <person name="Sanchez-Garcia M."/>
            <person name="Camarero S."/>
            <person name="Miyauchi S."/>
            <person name="Serrano A."/>
            <person name="Linde D."/>
            <person name="Babiker R."/>
            <person name="Drula E."/>
            <person name="Ayuso-Fernandez I."/>
            <person name="Pacheco R."/>
            <person name="Padilla G."/>
            <person name="Ferreira P."/>
            <person name="Barriuso J."/>
            <person name="Kellner H."/>
            <person name="Castanera R."/>
            <person name="Alfaro M."/>
            <person name="Ramirez L."/>
            <person name="Pisabarro A.G."/>
            <person name="Kuo A."/>
            <person name="Tritt A."/>
            <person name="Lipzen A."/>
            <person name="He G."/>
            <person name="Yan M."/>
            <person name="Ng V."/>
            <person name="Cullen D."/>
            <person name="Martin F."/>
            <person name="Rosso M.-N."/>
            <person name="Henrissat B."/>
            <person name="Hibbett D."/>
            <person name="Martinez A.T."/>
            <person name="Grigoriev I.V."/>
        </authorList>
    </citation>
    <scope>NUCLEOTIDE SEQUENCE</scope>
    <source>
        <strain evidence="3">AH 44721</strain>
    </source>
</reference>
<evidence type="ECO:0000256" key="1">
    <source>
        <dbReference type="SAM" id="MobiDB-lite"/>
    </source>
</evidence>
<evidence type="ECO:0000313" key="4">
    <source>
        <dbReference type="Proteomes" id="UP000724874"/>
    </source>
</evidence>
<feature type="region of interest" description="Disordered" evidence="1">
    <location>
        <begin position="407"/>
        <end position="429"/>
    </location>
</feature>
<dbReference type="InterPro" id="IPR032675">
    <property type="entry name" value="LRR_dom_sf"/>
</dbReference>
<keyword evidence="2" id="KW-0472">Membrane</keyword>
<protein>
    <recommendedName>
        <fullName evidence="5">F-box domain-containing protein</fullName>
    </recommendedName>
</protein>
<organism evidence="3 4">
    <name type="scientific">Gymnopilus junonius</name>
    <name type="common">Spectacular rustgill mushroom</name>
    <name type="synonym">Gymnopilus spectabilis subsp. junonius</name>
    <dbReference type="NCBI Taxonomy" id="109634"/>
    <lineage>
        <taxon>Eukaryota</taxon>
        <taxon>Fungi</taxon>
        <taxon>Dikarya</taxon>
        <taxon>Basidiomycota</taxon>
        <taxon>Agaricomycotina</taxon>
        <taxon>Agaricomycetes</taxon>
        <taxon>Agaricomycetidae</taxon>
        <taxon>Agaricales</taxon>
        <taxon>Agaricineae</taxon>
        <taxon>Hymenogastraceae</taxon>
        <taxon>Gymnopilus</taxon>
    </lineage>
</organism>
<evidence type="ECO:0008006" key="5">
    <source>
        <dbReference type="Google" id="ProtNLM"/>
    </source>
</evidence>
<sequence length="449" mass="52163">MPSSVSNSRWPVLNLSRSLVNYFKSKLSSFTFGSQLPSEPLNHSITKPGIISYPRPLQRHIARKYNANLEIISLIFVIGAELDIIFPIIISHVCSTWRQIALHTPAIWRRITLGPEEDMWRERIYRARACTLDIQLLPYRTAASGVRIPQDLNPYNVYWCMQIALPHIRQWRSLDICFAEYSPHLWKATLSGCTVPAPLLKELSLIYRRNDDTQEFILFSAFSPRLRRLTVDGIRLVWMPSLFGNLTFLDYTHHGFTSGHQAVHDVLSALTVTTRLHEFRILFPRRRTVRLPSRRDIVNKRVFLPHLRQLELRVDGSDIPFELAHLVSLISSPFLSSLRLVDLRRAPHSFPSLKSFFYVCALPPNLRFIYVGHSWYDPLMIRVMTHSLPQLSRIVVKRSRAPEQVLNVRQKTSRDYSSRSFRQAHGPNSHRHYQIDHLSVQYFARGSKA</sequence>
<accession>A0A9P5NYN3</accession>
<name>A0A9P5NYN3_GYMJU</name>
<keyword evidence="2" id="KW-0812">Transmembrane</keyword>